<proteinExistence type="predicted"/>
<evidence type="ECO:0000313" key="2">
    <source>
        <dbReference type="EMBL" id="DAD36564.1"/>
    </source>
</evidence>
<dbReference type="PANTHER" id="PTHR46413:SF1">
    <property type="entry name" value="HEAVY METAL-ASSOCIATED ISOPRENYLATED PLANT PROTEIN 6"/>
    <property type="match status" value="1"/>
</dbReference>
<dbReference type="InterPro" id="IPR006121">
    <property type="entry name" value="HMA_dom"/>
</dbReference>
<dbReference type="PROSITE" id="PS50846">
    <property type="entry name" value="HMA_2"/>
    <property type="match status" value="1"/>
</dbReference>
<sequence>MHCEGCAKKVKRSAKGFKGVKGDCGNNKLTVVRKIDPLKIRERIE</sequence>
<accession>A0A822YQU5</accession>
<dbReference type="Gene3D" id="3.30.70.100">
    <property type="match status" value="1"/>
</dbReference>
<dbReference type="AlphaFoldDB" id="A0A822YQU5"/>
<dbReference type="GO" id="GO:0046872">
    <property type="term" value="F:metal ion binding"/>
    <property type="evidence" value="ECO:0007669"/>
    <property type="project" value="InterPro"/>
</dbReference>
<gene>
    <name evidence="2" type="ORF">HUJ06_007205</name>
</gene>
<dbReference type="InterPro" id="IPR036163">
    <property type="entry name" value="HMA_dom_sf"/>
</dbReference>
<reference evidence="2 3" key="1">
    <citation type="journal article" date="2020" name="Mol. Biol. Evol.">
        <title>Distinct Expression and Methylation Patterns for Genes with Different Fates following a Single Whole-Genome Duplication in Flowering Plants.</title>
        <authorList>
            <person name="Shi T."/>
            <person name="Rahmani R.S."/>
            <person name="Gugger P.F."/>
            <person name="Wang M."/>
            <person name="Li H."/>
            <person name="Zhang Y."/>
            <person name="Li Z."/>
            <person name="Wang Q."/>
            <person name="Van de Peer Y."/>
            <person name="Marchal K."/>
            <person name="Chen J."/>
        </authorList>
    </citation>
    <scope>NUCLEOTIDE SEQUENCE [LARGE SCALE GENOMIC DNA]</scope>
    <source>
        <tissue evidence="2">Leaf</tissue>
    </source>
</reference>
<dbReference type="Pfam" id="PF00403">
    <property type="entry name" value="HMA"/>
    <property type="match status" value="1"/>
</dbReference>
<comment type="caution">
    <text evidence="2">The sequence shown here is derived from an EMBL/GenBank/DDBJ whole genome shotgun (WGS) entry which is preliminary data.</text>
</comment>
<evidence type="ECO:0000313" key="3">
    <source>
        <dbReference type="Proteomes" id="UP000607653"/>
    </source>
</evidence>
<dbReference type="SUPFAM" id="SSF55008">
    <property type="entry name" value="HMA, heavy metal-associated domain"/>
    <property type="match status" value="1"/>
</dbReference>
<evidence type="ECO:0000259" key="1">
    <source>
        <dbReference type="PROSITE" id="PS50846"/>
    </source>
</evidence>
<dbReference type="InterPro" id="IPR044594">
    <property type="entry name" value="HIPP01/3/5/6"/>
</dbReference>
<organism evidence="2 3">
    <name type="scientific">Nelumbo nucifera</name>
    <name type="common">Sacred lotus</name>
    <dbReference type="NCBI Taxonomy" id="4432"/>
    <lineage>
        <taxon>Eukaryota</taxon>
        <taxon>Viridiplantae</taxon>
        <taxon>Streptophyta</taxon>
        <taxon>Embryophyta</taxon>
        <taxon>Tracheophyta</taxon>
        <taxon>Spermatophyta</taxon>
        <taxon>Magnoliopsida</taxon>
        <taxon>Proteales</taxon>
        <taxon>Nelumbonaceae</taxon>
        <taxon>Nelumbo</taxon>
    </lineage>
</organism>
<dbReference type="CDD" id="cd00371">
    <property type="entry name" value="HMA"/>
    <property type="match status" value="1"/>
</dbReference>
<keyword evidence="3" id="KW-1185">Reference proteome</keyword>
<dbReference type="PANTHER" id="PTHR46413">
    <property type="entry name" value="HEAVY METAL-ASSOCIATED ISOPRENYLATED PLANT PROTEIN 6"/>
    <property type="match status" value="1"/>
</dbReference>
<name>A0A822YQU5_NELNU</name>
<feature type="domain" description="HMA" evidence="1">
    <location>
        <begin position="1"/>
        <end position="45"/>
    </location>
</feature>
<dbReference type="Proteomes" id="UP000607653">
    <property type="component" value="Unassembled WGS sequence"/>
</dbReference>
<dbReference type="EMBL" id="DUZY01000004">
    <property type="protein sequence ID" value="DAD36564.1"/>
    <property type="molecule type" value="Genomic_DNA"/>
</dbReference>
<protein>
    <recommendedName>
        <fullName evidence="1">HMA domain-containing protein</fullName>
    </recommendedName>
</protein>